<dbReference type="SUPFAM" id="SSF56672">
    <property type="entry name" value="DNA/RNA polymerases"/>
    <property type="match status" value="1"/>
</dbReference>
<comment type="caution">
    <text evidence="2">The sequence shown here is derived from an EMBL/GenBank/DDBJ whole genome shotgun (WGS) entry which is preliminary data.</text>
</comment>
<dbReference type="PROSITE" id="PS50878">
    <property type="entry name" value="RT_POL"/>
    <property type="match status" value="1"/>
</dbReference>
<evidence type="ECO:0000313" key="3">
    <source>
        <dbReference type="Proteomes" id="UP001286313"/>
    </source>
</evidence>
<dbReference type="InterPro" id="IPR052055">
    <property type="entry name" value="Hepadnavirus_pol/RT"/>
</dbReference>
<dbReference type="Pfam" id="PF00078">
    <property type="entry name" value="RVT_1"/>
    <property type="match status" value="1"/>
</dbReference>
<proteinExistence type="predicted"/>
<keyword evidence="3" id="KW-1185">Reference proteome</keyword>
<sequence>MLPILGLKHLCTGTHLDRLPTQLPVRGCLARKLDEWIAIGAEAWVLTILNEGYKVPFATRPPVTFKTVGFQSYSLTSEKSKVLDSEVQLLLAKGAIEEAPATPGFYSHLFVVTKATGGFRPVPDLSSLNRYVTITQFRMDTVRTVMFAICSHDWMTAIDLEDTYFQIPIHPDSRKFLRFIWKGHHFQFKALCFGLLMAPQVFTRMMGPVSAVSHRQ</sequence>
<dbReference type="PANTHER" id="PTHR33050">
    <property type="entry name" value="REVERSE TRANSCRIPTASE DOMAIN-CONTAINING PROTEIN"/>
    <property type="match status" value="1"/>
</dbReference>
<feature type="domain" description="Reverse transcriptase" evidence="1">
    <location>
        <begin position="93"/>
        <end position="216"/>
    </location>
</feature>
<dbReference type="InterPro" id="IPR043502">
    <property type="entry name" value="DNA/RNA_pol_sf"/>
</dbReference>
<dbReference type="Gene3D" id="3.10.10.10">
    <property type="entry name" value="HIV Type 1 Reverse Transcriptase, subunit A, domain 1"/>
    <property type="match status" value="1"/>
</dbReference>
<reference evidence="2" key="1">
    <citation type="submission" date="2023-10" db="EMBL/GenBank/DDBJ databases">
        <title>Genome assemblies of two species of porcelain crab, Petrolisthes cinctipes and Petrolisthes manimaculis (Anomura: Porcellanidae).</title>
        <authorList>
            <person name="Angst P."/>
        </authorList>
    </citation>
    <scope>NUCLEOTIDE SEQUENCE</scope>
    <source>
        <strain evidence="2">PB745_01</strain>
        <tissue evidence="2">Gill</tissue>
    </source>
</reference>
<dbReference type="AlphaFoldDB" id="A0AAE1FUL5"/>
<gene>
    <name evidence="2" type="ORF">Pcinc_015549</name>
</gene>
<evidence type="ECO:0000259" key="1">
    <source>
        <dbReference type="PROSITE" id="PS50878"/>
    </source>
</evidence>
<accession>A0AAE1FUL5</accession>
<evidence type="ECO:0000313" key="2">
    <source>
        <dbReference type="EMBL" id="KAK3879905.1"/>
    </source>
</evidence>
<name>A0AAE1FUL5_PETCI</name>
<dbReference type="GO" id="GO:0071897">
    <property type="term" value="P:DNA biosynthetic process"/>
    <property type="evidence" value="ECO:0007669"/>
    <property type="project" value="UniProtKB-ARBA"/>
</dbReference>
<organism evidence="2 3">
    <name type="scientific">Petrolisthes cinctipes</name>
    <name type="common">Flat porcelain crab</name>
    <dbReference type="NCBI Taxonomy" id="88211"/>
    <lineage>
        <taxon>Eukaryota</taxon>
        <taxon>Metazoa</taxon>
        <taxon>Ecdysozoa</taxon>
        <taxon>Arthropoda</taxon>
        <taxon>Crustacea</taxon>
        <taxon>Multicrustacea</taxon>
        <taxon>Malacostraca</taxon>
        <taxon>Eumalacostraca</taxon>
        <taxon>Eucarida</taxon>
        <taxon>Decapoda</taxon>
        <taxon>Pleocyemata</taxon>
        <taxon>Anomura</taxon>
        <taxon>Galatheoidea</taxon>
        <taxon>Porcellanidae</taxon>
        <taxon>Petrolisthes</taxon>
    </lineage>
</organism>
<dbReference type="Proteomes" id="UP001286313">
    <property type="component" value="Unassembled WGS sequence"/>
</dbReference>
<dbReference type="EMBL" id="JAWQEG010001378">
    <property type="protein sequence ID" value="KAK3879905.1"/>
    <property type="molecule type" value="Genomic_DNA"/>
</dbReference>
<dbReference type="InterPro" id="IPR000477">
    <property type="entry name" value="RT_dom"/>
</dbReference>
<protein>
    <recommendedName>
        <fullName evidence="1">Reverse transcriptase domain-containing protein</fullName>
    </recommendedName>
</protein>
<dbReference type="PANTHER" id="PTHR33050:SF7">
    <property type="entry name" value="RIBONUCLEASE H"/>
    <property type="match status" value="1"/>
</dbReference>